<feature type="chain" id="PRO_5040959748" description="Pectinesterase" evidence="13">
    <location>
        <begin position="16"/>
        <end position="327"/>
    </location>
</feature>
<name>A0A9W9T0H3_9EURO</name>
<evidence type="ECO:0000256" key="3">
    <source>
        <dbReference type="ARBA" id="ARBA00008891"/>
    </source>
</evidence>
<comment type="similarity">
    <text evidence="3">Belongs to the pectinesterase family.</text>
</comment>
<keyword evidence="7 12" id="KW-0378">Hydrolase</keyword>
<dbReference type="PANTHER" id="PTHR31321">
    <property type="entry name" value="ACYL-COA THIOESTER HYDROLASE YBHC-RELATED"/>
    <property type="match status" value="1"/>
</dbReference>
<evidence type="ECO:0000313" key="16">
    <source>
        <dbReference type="Proteomes" id="UP001150904"/>
    </source>
</evidence>
<dbReference type="GeneID" id="83180160"/>
<dbReference type="AlphaFoldDB" id="A0A9W9T0H3"/>
<feature type="signal peptide" evidence="13">
    <location>
        <begin position="1"/>
        <end position="15"/>
    </location>
</feature>
<evidence type="ECO:0000256" key="6">
    <source>
        <dbReference type="ARBA" id="ARBA00022729"/>
    </source>
</evidence>
<dbReference type="InterPro" id="IPR012334">
    <property type="entry name" value="Pectin_lyas_fold"/>
</dbReference>
<evidence type="ECO:0000256" key="11">
    <source>
        <dbReference type="PROSITE-ProRule" id="PRU10040"/>
    </source>
</evidence>
<keyword evidence="5 12" id="KW-0964">Secreted</keyword>
<dbReference type="OrthoDB" id="1546079at2759"/>
<evidence type="ECO:0000256" key="13">
    <source>
        <dbReference type="SAM" id="SignalP"/>
    </source>
</evidence>
<accession>A0A9W9T0H3</accession>
<dbReference type="GO" id="GO:0030599">
    <property type="term" value="F:pectinesterase activity"/>
    <property type="evidence" value="ECO:0007669"/>
    <property type="project" value="UniProtKB-UniRule"/>
</dbReference>
<dbReference type="PANTHER" id="PTHR31321:SF127">
    <property type="entry name" value="PECTINESTERASE"/>
    <property type="match status" value="1"/>
</dbReference>
<dbReference type="EC" id="3.1.1.11" evidence="4 12"/>
<evidence type="ECO:0000256" key="7">
    <source>
        <dbReference type="ARBA" id="ARBA00022801"/>
    </source>
</evidence>
<gene>
    <name evidence="15" type="ORF">N7498_005797</name>
</gene>
<dbReference type="EMBL" id="JAPQKR010000012">
    <property type="protein sequence ID" value="KAJ5204918.1"/>
    <property type="molecule type" value="Genomic_DNA"/>
</dbReference>
<evidence type="ECO:0000259" key="14">
    <source>
        <dbReference type="Pfam" id="PF01095"/>
    </source>
</evidence>
<reference evidence="15" key="2">
    <citation type="journal article" date="2023" name="IMA Fungus">
        <title>Comparative genomic study of the Penicillium genus elucidates a diverse pangenome and 15 lateral gene transfer events.</title>
        <authorList>
            <person name="Petersen C."/>
            <person name="Sorensen T."/>
            <person name="Nielsen M.R."/>
            <person name="Sondergaard T.E."/>
            <person name="Sorensen J.L."/>
            <person name="Fitzpatrick D.A."/>
            <person name="Frisvad J.C."/>
            <person name="Nielsen K.L."/>
        </authorList>
    </citation>
    <scope>NUCLEOTIDE SEQUENCE</scope>
    <source>
        <strain evidence="15">IBT 15544</strain>
    </source>
</reference>
<feature type="active site" evidence="11">
    <location>
        <position position="179"/>
    </location>
</feature>
<comment type="subcellular location">
    <subcellularLocation>
        <location evidence="1 12">Secreted</location>
    </subcellularLocation>
</comment>
<keyword evidence="9 12" id="KW-0961">Cell wall biogenesis/degradation</keyword>
<dbReference type="InterPro" id="IPR033131">
    <property type="entry name" value="Pectinesterase_Asp_AS"/>
</dbReference>
<dbReference type="FunFam" id="2.160.20.10:FF:000014">
    <property type="entry name" value="Pectinesterase"/>
    <property type="match status" value="1"/>
</dbReference>
<dbReference type="PROSITE" id="PS00503">
    <property type="entry name" value="PECTINESTERASE_2"/>
    <property type="match status" value="1"/>
</dbReference>
<comment type="pathway">
    <text evidence="2 12">Glycan metabolism; pectin degradation; 2-dehydro-3-deoxy-D-gluconate from pectin: step 1/5.</text>
</comment>
<evidence type="ECO:0000256" key="4">
    <source>
        <dbReference type="ARBA" id="ARBA00013229"/>
    </source>
</evidence>
<dbReference type="Proteomes" id="UP001150904">
    <property type="component" value="Unassembled WGS sequence"/>
</dbReference>
<dbReference type="GO" id="GO:0045490">
    <property type="term" value="P:pectin catabolic process"/>
    <property type="evidence" value="ECO:0007669"/>
    <property type="project" value="UniProtKB-UniRule"/>
</dbReference>
<evidence type="ECO:0000256" key="2">
    <source>
        <dbReference type="ARBA" id="ARBA00005184"/>
    </source>
</evidence>
<dbReference type="Gene3D" id="2.160.20.10">
    <property type="entry name" value="Single-stranded right-handed beta-helix, Pectin lyase-like"/>
    <property type="match status" value="1"/>
</dbReference>
<dbReference type="InterPro" id="IPR000070">
    <property type="entry name" value="Pectinesterase_cat"/>
</dbReference>
<feature type="domain" description="Pectinesterase catalytic" evidence="14">
    <location>
        <begin position="26"/>
        <end position="294"/>
    </location>
</feature>
<evidence type="ECO:0000256" key="8">
    <source>
        <dbReference type="ARBA" id="ARBA00023085"/>
    </source>
</evidence>
<evidence type="ECO:0000256" key="12">
    <source>
        <dbReference type="RuleBase" id="RU000589"/>
    </source>
</evidence>
<evidence type="ECO:0000256" key="9">
    <source>
        <dbReference type="ARBA" id="ARBA00023316"/>
    </source>
</evidence>
<comment type="function">
    <text evidence="12">Involved in maceration and soft-rotting of plant tissue.</text>
</comment>
<evidence type="ECO:0000256" key="10">
    <source>
        <dbReference type="ARBA" id="ARBA00047928"/>
    </source>
</evidence>
<organism evidence="15 16">
    <name type="scientific">Penicillium cinerascens</name>
    <dbReference type="NCBI Taxonomy" id="70096"/>
    <lineage>
        <taxon>Eukaryota</taxon>
        <taxon>Fungi</taxon>
        <taxon>Dikarya</taxon>
        <taxon>Ascomycota</taxon>
        <taxon>Pezizomycotina</taxon>
        <taxon>Eurotiomycetes</taxon>
        <taxon>Eurotiomycetidae</taxon>
        <taxon>Eurotiales</taxon>
        <taxon>Aspergillaceae</taxon>
        <taxon>Penicillium</taxon>
    </lineage>
</organism>
<keyword evidence="6 13" id="KW-0732">Signal</keyword>
<dbReference type="RefSeq" id="XP_058309397.1">
    <property type="nucleotide sequence ID" value="XM_058452859.1"/>
</dbReference>
<keyword evidence="8 12" id="KW-0063">Aspartyl esterase</keyword>
<dbReference type="GO" id="GO:0005576">
    <property type="term" value="C:extracellular region"/>
    <property type="evidence" value="ECO:0007669"/>
    <property type="project" value="UniProtKB-SubCell"/>
</dbReference>
<evidence type="ECO:0000256" key="1">
    <source>
        <dbReference type="ARBA" id="ARBA00004613"/>
    </source>
</evidence>
<reference evidence="15" key="1">
    <citation type="submission" date="2022-12" db="EMBL/GenBank/DDBJ databases">
        <authorList>
            <person name="Petersen C."/>
        </authorList>
    </citation>
    <scope>NUCLEOTIDE SEQUENCE</scope>
    <source>
        <strain evidence="15">IBT 15544</strain>
    </source>
</reference>
<keyword evidence="16" id="KW-1185">Reference proteome</keyword>
<sequence>MRIFSIVSLAASALAASRTTAPSGSIVVAKSGGDYSTISDAISALDTSISDTQTIFIEEGTYTEQVYIPELSGKLIIYGQTEDDTSYSSNTVTITFDLSLEQVSDDDESATLRNWAAKSSIYNINVVNSYGEGHQALALSAYNTQQGYYACNFTGFQDTVLAETGDQVYGKCYIEGAIDFIFGQTGNGWFDSCDIGVLKYSEGTITAQGRPSSSDEGYYVFSECTVDAASGEDIGEGTYYLGRPWTEYARVVFQNTVLSDAINSAGWIEWSSSEPNTEDVLFGEFDNSGDGAEGTRASFATTLSAAIPITYILGSDYKDWVDTSYIS</sequence>
<protein>
    <recommendedName>
        <fullName evidence="4 12">Pectinesterase</fullName>
        <ecNumber evidence="4 12">3.1.1.11</ecNumber>
    </recommendedName>
</protein>
<proteinExistence type="inferred from homology"/>
<dbReference type="InterPro" id="IPR011050">
    <property type="entry name" value="Pectin_lyase_fold/virulence"/>
</dbReference>
<dbReference type="GO" id="GO:0042545">
    <property type="term" value="P:cell wall modification"/>
    <property type="evidence" value="ECO:0007669"/>
    <property type="project" value="UniProtKB-UniRule"/>
</dbReference>
<evidence type="ECO:0000256" key="5">
    <source>
        <dbReference type="ARBA" id="ARBA00022525"/>
    </source>
</evidence>
<comment type="catalytic activity">
    <reaction evidence="10 12">
        <text>[(1-&gt;4)-alpha-D-galacturonosyl methyl ester](n) + n H2O = [(1-&gt;4)-alpha-D-galacturonosyl](n) + n methanol + n H(+)</text>
        <dbReference type="Rhea" id="RHEA:22380"/>
        <dbReference type="Rhea" id="RHEA-COMP:14570"/>
        <dbReference type="Rhea" id="RHEA-COMP:14573"/>
        <dbReference type="ChEBI" id="CHEBI:15377"/>
        <dbReference type="ChEBI" id="CHEBI:15378"/>
        <dbReference type="ChEBI" id="CHEBI:17790"/>
        <dbReference type="ChEBI" id="CHEBI:140522"/>
        <dbReference type="ChEBI" id="CHEBI:140523"/>
        <dbReference type="EC" id="3.1.1.11"/>
    </reaction>
</comment>
<evidence type="ECO:0000313" key="15">
    <source>
        <dbReference type="EMBL" id="KAJ5204918.1"/>
    </source>
</evidence>
<dbReference type="Pfam" id="PF01095">
    <property type="entry name" value="Pectinesterase"/>
    <property type="match status" value="1"/>
</dbReference>
<dbReference type="SUPFAM" id="SSF51126">
    <property type="entry name" value="Pectin lyase-like"/>
    <property type="match status" value="1"/>
</dbReference>
<comment type="caution">
    <text evidence="15">The sequence shown here is derived from an EMBL/GenBank/DDBJ whole genome shotgun (WGS) entry which is preliminary data.</text>
</comment>